<dbReference type="RefSeq" id="WP_375518687.1">
    <property type="nucleotide sequence ID" value="NZ_JBHIRY010000002.1"/>
</dbReference>
<keyword evidence="1" id="KW-0805">Transcription regulation</keyword>
<keyword evidence="6" id="KW-1185">Reference proteome</keyword>
<evidence type="ECO:0000256" key="2">
    <source>
        <dbReference type="ARBA" id="ARBA00023125"/>
    </source>
</evidence>
<dbReference type="InterPro" id="IPR055166">
    <property type="entry name" value="Transc_reg_Sar_Rot_HTH"/>
</dbReference>
<dbReference type="InterPro" id="IPR036388">
    <property type="entry name" value="WH-like_DNA-bd_sf"/>
</dbReference>
<dbReference type="Proteomes" id="UP001580430">
    <property type="component" value="Unassembled WGS sequence"/>
</dbReference>
<comment type="caution">
    <text evidence="5">The sequence shown here is derived from an EMBL/GenBank/DDBJ whole genome shotgun (WGS) entry which is preliminary data.</text>
</comment>
<evidence type="ECO:0000313" key="6">
    <source>
        <dbReference type="Proteomes" id="UP001580430"/>
    </source>
</evidence>
<gene>
    <name evidence="5" type="ORF">ACE5LO_03555</name>
</gene>
<keyword evidence="3" id="KW-0804">Transcription</keyword>
<organism evidence="5 6">
    <name type="scientific">Paenibacillus medicaginis</name>
    <dbReference type="NCBI Taxonomy" id="1470560"/>
    <lineage>
        <taxon>Bacteria</taxon>
        <taxon>Bacillati</taxon>
        <taxon>Bacillota</taxon>
        <taxon>Bacilli</taxon>
        <taxon>Bacillales</taxon>
        <taxon>Paenibacillaceae</taxon>
        <taxon>Paenibacillus</taxon>
    </lineage>
</organism>
<dbReference type="SUPFAM" id="SSF46785">
    <property type="entry name" value="Winged helix' DNA-binding domain"/>
    <property type="match status" value="1"/>
</dbReference>
<keyword evidence="2" id="KW-0238">DNA-binding</keyword>
<dbReference type="Pfam" id="PF22381">
    <property type="entry name" value="Staph_reg_Sar_Rot"/>
    <property type="match status" value="1"/>
</dbReference>
<dbReference type="InterPro" id="IPR000835">
    <property type="entry name" value="HTH_MarR-typ"/>
</dbReference>
<evidence type="ECO:0000313" key="5">
    <source>
        <dbReference type="EMBL" id="MFB5759462.1"/>
    </source>
</evidence>
<dbReference type="PROSITE" id="PS50995">
    <property type="entry name" value="HTH_MARR_2"/>
    <property type="match status" value="1"/>
</dbReference>
<evidence type="ECO:0000256" key="3">
    <source>
        <dbReference type="ARBA" id="ARBA00023163"/>
    </source>
</evidence>
<dbReference type="SMART" id="SM00347">
    <property type="entry name" value="HTH_MARR"/>
    <property type="match status" value="1"/>
</dbReference>
<dbReference type="InterPro" id="IPR036390">
    <property type="entry name" value="WH_DNA-bd_sf"/>
</dbReference>
<evidence type="ECO:0000259" key="4">
    <source>
        <dbReference type="PROSITE" id="PS50995"/>
    </source>
</evidence>
<protein>
    <submittedName>
        <fullName evidence="5">MarR family winged helix-turn-helix transcriptional regulator</fullName>
    </submittedName>
</protein>
<name>A0ABV5BZI4_9BACL</name>
<proteinExistence type="predicted"/>
<feature type="domain" description="HTH marR-type" evidence="4">
    <location>
        <begin position="14"/>
        <end position="145"/>
    </location>
</feature>
<dbReference type="PANTHER" id="PTHR33164">
    <property type="entry name" value="TRANSCRIPTIONAL REGULATOR, MARR FAMILY"/>
    <property type="match status" value="1"/>
</dbReference>
<dbReference type="InterPro" id="IPR039422">
    <property type="entry name" value="MarR/SlyA-like"/>
</dbReference>
<dbReference type="Gene3D" id="1.10.10.10">
    <property type="entry name" value="Winged helix-like DNA-binding domain superfamily/Winged helix DNA-binding domain"/>
    <property type="match status" value="1"/>
</dbReference>
<dbReference type="PANTHER" id="PTHR33164:SF99">
    <property type="entry name" value="MARR FAMILY REGULATORY PROTEIN"/>
    <property type="match status" value="1"/>
</dbReference>
<evidence type="ECO:0000256" key="1">
    <source>
        <dbReference type="ARBA" id="ARBA00023015"/>
    </source>
</evidence>
<reference evidence="5 6" key="1">
    <citation type="submission" date="2024-09" db="EMBL/GenBank/DDBJ databases">
        <title>Paenibacillus zeirhizospherea sp. nov., isolated from surface of the maize (Zea mays) roots in a horticulture field, Hungary.</title>
        <authorList>
            <person name="Marton D."/>
            <person name="Farkas M."/>
            <person name="Bedics A."/>
            <person name="Toth E."/>
            <person name="Tancsics A."/>
            <person name="Boka K."/>
            <person name="Marati G."/>
            <person name="Kriszt B."/>
            <person name="Cserhati M."/>
        </authorList>
    </citation>
    <scope>NUCLEOTIDE SEQUENCE [LARGE SCALE GENOMIC DNA]</scope>
    <source>
        <strain evidence="5 6">JCM 18446</strain>
    </source>
</reference>
<accession>A0ABV5BZI4</accession>
<sequence length="148" mass="17298">MQTNANNNMLLDNWLTLTNLQERINNKLDSALQEQCSLSLKEFYVLYFLSQTSEKKLRLQQLQEMVGLSQSAISRLVARMEAKNCGALERYVCEDDRRGVYTRMTEYGEEKLRKAMATYNEILQGAFLNDGLRRELKLLIEKFELEES</sequence>
<dbReference type="EMBL" id="JBHIRY010000002">
    <property type="protein sequence ID" value="MFB5759462.1"/>
    <property type="molecule type" value="Genomic_DNA"/>
</dbReference>